<dbReference type="AlphaFoldDB" id="A0A517M254"/>
<evidence type="ECO:0000313" key="3">
    <source>
        <dbReference type="Proteomes" id="UP000319557"/>
    </source>
</evidence>
<gene>
    <name evidence="2" type="primary">xcpT_9</name>
    <name evidence="2" type="ORF">EC9_31430</name>
</gene>
<dbReference type="NCBIfam" id="TIGR04294">
    <property type="entry name" value="pre_pil_HX9DG"/>
    <property type="match status" value="1"/>
</dbReference>
<dbReference type="Gene3D" id="3.30.700.10">
    <property type="entry name" value="Glycoprotein, Type 4 Pilin"/>
    <property type="match status" value="1"/>
</dbReference>
<dbReference type="InterPro" id="IPR045584">
    <property type="entry name" value="Pilin-like"/>
</dbReference>
<dbReference type="Pfam" id="PF07963">
    <property type="entry name" value="N_methyl"/>
    <property type="match status" value="1"/>
</dbReference>
<dbReference type="InterPro" id="IPR011453">
    <property type="entry name" value="DUF1559"/>
</dbReference>
<dbReference type="PANTHER" id="PTHR30093:SF2">
    <property type="entry name" value="TYPE II SECRETION SYSTEM PROTEIN H"/>
    <property type="match status" value="1"/>
</dbReference>
<dbReference type="SUPFAM" id="SSF54523">
    <property type="entry name" value="Pili subunits"/>
    <property type="match status" value="1"/>
</dbReference>
<dbReference type="RefSeq" id="WP_145346511.1">
    <property type="nucleotide sequence ID" value="NZ_CP036261.1"/>
</dbReference>
<feature type="domain" description="DUF1559" evidence="1">
    <location>
        <begin position="37"/>
        <end position="302"/>
    </location>
</feature>
<dbReference type="NCBIfam" id="TIGR02532">
    <property type="entry name" value="IV_pilin_GFxxxE"/>
    <property type="match status" value="1"/>
</dbReference>
<evidence type="ECO:0000259" key="1">
    <source>
        <dbReference type="Pfam" id="PF07596"/>
    </source>
</evidence>
<name>A0A517M254_9BACT</name>
<dbReference type="InterPro" id="IPR012902">
    <property type="entry name" value="N_methyl_site"/>
</dbReference>
<evidence type="ECO:0000313" key="2">
    <source>
        <dbReference type="EMBL" id="QDS88947.1"/>
    </source>
</evidence>
<accession>A0A517M254</accession>
<sequence length="320" mass="34224">MKQCKARTRNGGFTLVELLVVIAIIGILVGLLLPAVQAAREAARRMQCSNQSKQLALALHNYHDTHLSFPAGLMNTISYWPGDSALGASARGGWFGPILPFVEQSAIYDAWMAEQQAGVKNIFFSLRKEPIASFNCPSDPGAGKVTTDGIAGNYLLCGGGYAWGNENTVTDSTGKRPTGMFYTQSWIRMRDVIDGTSNTVLGSEIILVDDLEGTPPAGCGSRDMRGLYWNHVHMGSLILTARPPNSTAGDIMSWGGRSTRHAPLASCSNNGGIVTPRSHHPGGVQVMLADGSVRFVAETIDTSLFQYLGTKGDGEVIGTY</sequence>
<dbReference type="EMBL" id="CP036261">
    <property type="protein sequence ID" value="QDS88947.1"/>
    <property type="molecule type" value="Genomic_DNA"/>
</dbReference>
<dbReference type="InterPro" id="IPR027558">
    <property type="entry name" value="Pre_pil_HX9DG_C"/>
</dbReference>
<dbReference type="KEGG" id="ruv:EC9_31430"/>
<protein>
    <submittedName>
        <fullName evidence="2">Type II secretion system protein G</fullName>
    </submittedName>
</protein>
<dbReference type="Pfam" id="PF07596">
    <property type="entry name" value="SBP_bac_10"/>
    <property type="match status" value="1"/>
</dbReference>
<organism evidence="2 3">
    <name type="scientific">Rosistilla ulvae</name>
    <dbReference type="NCBI Taxonomy" id="1930277"/>
    <lineage>
        <taxon>Bacteria</taxon>
        <taxon>Pseudomonadati</taxon>
        <taxon>Planctomycetota</taxon>
        <taxon>Planctomycetia</taxon>
        <taxon>Pirellulales</taxon>
        <taxon>Pirellulaceae</taxon>
        <taxon>Rosistilla</taxon>
    </lineage>
</organism>
<keyword evidence="3" id="KW-1185">Reference proteome</keyword>
<proteinExistence type="predicted"/>
<dbReference type="OrthoDB" id="264135at2"/>
<reference evidence="2 3" key="1">
    <citation type="submission" date="2019-02" db="EMBL/GenBank/DDBJ databases">
        <title>Deep-cultivation of Planctomycetes and their phenomic and genomic characterization uncovers novel biology.</title>
        <authorList>
            <person name="Wiegand S."/>
            <person name="Jogler M."/>
            <person name="Boedeker C."/>
            <person name="Pinto D."/>
            <person name="Vollmers J."/>
            <person name="Rivas-Marin E."/>
            <person name="Kohn T."/>
            <person name="Peeters S.H."/>
            <person name="Heuer A."/>
            <person name="Rast P."/>
            <person name="Oberbeckmann S."/>
            <person name="Bunk B."/>
            <person name="Jeske O."/>
            <person name="Meyerdierks A."/>
            <person name="Storesund J.E."/>
            <person name="Kallscheuer N."/>
            <person name="Luecker S."/>
            <person name="Lage O.M."/>
            <person name="Pohl T."/>
            <person name="Merkel B.J."/>
            <person name="Hornburger P."/>
            <person name="Mueller R.-W."/>
            <person name="Bruemmer F."/>
            <person name="Labrenz M."/>
            <person name="Spormann A.M."/>
            <person name="Op den Camp H."/>
            <person name="Overmann J."/>
            <person name="Amann R."/>
            <person name="Jetten M.S.M."/>
            <person name="Mascher T."/>
            <person name="Medema M.H."/>
            <person name="Devos D.P."/>
            <person name="Kaster A.-K."/>
            <person name="Ovreas L."/>
            <person name="Rohde M."/>
            <person name="Galperin M.Y."/>
            <person name="Jogler C."/>
        </authorList>
    </citation>
    <scope>NUCLEOTIDE SEQUENCE [LARGE SCALE GENOMIC DNA]</scope>
    <source>
        <strain evidence="2 3">EC9</strain>
    </source>
</reference>
<dbReference type="PANTHER" id="PTHR30093">
    <property type="entry name" value="GENERAL SECRETION PATHWAY PROTEIN G"/>
    <property type="match status" value="1"/>
</dbReference>
<dbReference type="PROSITE" id="PS00409">
    <property type="entry name" value="PROKAR_NTER_METHYL"/>
    <property type="match status" value="1"/>
</dbReference>
<dbReference type="Proteomes" id="UP000319557">
    <property type="component" value="Chromosome"/>
</dbReference>